<comment type="subcellular location">
    <subcellularLocation>
        <location evidence="1">Membrane</location>
        <topology evidence="1">Multi-pass membrane protein</topology>
    </subcellularLocation>
</comment>
<dbReference type="OrthoDB" id="9795496at2"/>
<dbReference type="EMBL" id="AP017315">
    <property type="protein sequence ID" value="BAU32685.1"/>
    <property type="molecule type" value="Genomic_DNA"/>
</dbReference>
<dbReference type="Gene3D" id="1.20.1260.100">
    <property type="entry name" value="TspO/MBR protein"/>
    <property type="match status" value="1"/>
</dbReference>
<evidence type="ECO:0000256" key="5">
    <source>
        <dbReference type="ARBA" id="ARBA00023136"/>
    </source>
</evidence>
<reference evidence="8" key="1">
    <citation type="submission" date="2015-12" db="EMBL/GenBank/DDBJ databases">
        <authorList>
            <person name="Shamseldin A."/>
            <person name="Moawad H."/>
            <person name="Abd El-Rahim W.M."/>
            <person name="Sadowsky M.J."/>
        </authorList>
    </citation>
    <scope>NUCLEOTIDE SEQUENCE [LARGE SCALE GENOMIC DNA]</scope>
    <source>
        <strain evidence="8">JAM AC0309</strain>
    </source>
</reference>
<reference evidence="7 8" key="2">
    <citation type="submission" date="2016-01" db="EMBL/GenBank/DDBJ databases">
        <title>Microcella alkaliphila JAM AC0309 whole genome shotgun sequence.</title>
        <authorList>
            <person name="Kurata A."/>
            <person name="Hirose Y."/>
            <person name="Kishimoto N."/>
            <person name="Kobayashi T."/>
        </authorList>
    </citation>
    <scope>NUCLEOTIDE SEQUENCE [LARGE SCALE GENOMIC DNA]</scope>
    <source>
        <strain evidence="7 8">JAM AC0309</strain>
    </source>
</reference>
<proteinExistence type="inferred from homology"/>
<feature type="transmembrane region" description="Helical" evidence="6">
    <location>
        <begin position="25"/>
        <end position="46"/>
    </location>
</feature>
<feature type="transmembrane region" description="Helical" evidence="6">
    <location>
        <begin position="130"/>
        <end position="151"/>
    </location>
</feature>
<dbReference type="RefSeq" id="WP_096422043.1">
    <property type="nucleotide sequence ID" value="NZ_AP017315.1"/>
</dbReference>
<dbReference type="AlphaFoldDB" id="A0A0U5BW52"/>
<dbReference type="GO" id="GO:0033013">
    <property type="term" value="P:tetrapyrrole metabolic process"/>
    <property type="evidence" value="ECO:0007669"/>
    <property type="project" value="UniProtKB-ARBA"/>
</dbReference>
<comment type="similarity">
    <text evidence="2">Belongs to the TspO/BZRP family.</text>
</comment>
<dbReference type="KEGG" id="malk:MalAC0309_1837"/>
<dbReference type="InterPro" id="IPR004307">
    <property type="entry name" value="TspO_MBR"/>
</dbReference>
<dbReference type="PANTHER" id="PTHR10057">
    <property type="entry name" value="PERIPHERAL-TYPE BENZODIAZEPINE RECEPTOR"/>
    <property type="match status" value="1"/>
</dbReference>
<dbReference type="InterPro" id="IPR038330">
    <property type="entry name" value="TspO/MBR-related_sf"/>
</dbReference>
<sequence length="183" mass="20251">MTTTVAPPPPPATRRRARALNPADVLVLASLIAVNALIAMFGSAVSRPHINGWYAEVAPPIWVPPNWVFGVVWSALYLSISIAAWLVWRERRRRRVTIALTAYVIQMVLNCLWSPVFFALYPAIGSPATWLALGIHMALLLSLVVMTSEFWQVRRTASILTAPYALWVIYAASITVAYAVILP</sequence>
<evidence type="ECO:0000256" key="3">
    <source>
        <dbReference type="ARBA" id="ARBA00022692"/>
    </source>
</evidence>
<dbReference type="Proteomes" id="UP000218965">
    <property type="component" value="Chromosome"/>
</dbReference>
<keyword evidence="4 6" id="KW-1133">Transmembrane helix</keyword>
<protein>
    <submittedName>
        <fullName evidence="7">TspO and MBR like protein</fullName>
    </submittedName>
</protein>
<evidence type="ECO:0000313" key="7">
    <source>
        <dbReference type="EMBL" id="BAU32685.1"/>
    </source>
</evidence>
<dbReference type="CDD" id="cd15904">
    <property type="entry name" value="TSPO_MBR"/>
    <property type="match status" value="1"/>
</dbReference>
<feature type="transmembrane region" description="Helical" evidence="6">
    <location>
        <begin position="100"/>
        <end position="124"/>
    </location>
</feature>
<evidence type="ECO:0000313" key="8">
    <source>
        <dbReference type="Proteomes" id="UP000218965"/>
    </source>
</evidence>
<organism evidence="7 8">
    <name type="scientific">Microcella alkaliphila</name>
    <dbReference type="NCBI Taxonomy" id="279828"/>
    <lineage>
        <taxon>Bacteria</taxon>
        <taxon>Bacillati</taxon>
        <taxon>Actinomycetota</taxon>
        <taxon>Actinomycetes</taxon>
        <taxon>Micrococcales</taxon>
        <taxon>Microbacteriaceae</taxon>
        <taxon>Microcella</taxon>
    </lineage>
</organism>
<evidence type="ECO:0000256" key="6">
    <source>
        <dbReference type="SAM" id="Phobius"/>
    </source>
</evidence>
<dbReference type="Pfam" id="PF03073">
    <property type="entry name" value="TspO_MBR"/>
    <property type="match status" value="1"/>
</dbReference>
<feature type="transmembrane region" description="Helical" evidence="6">
    <location>
        <begin position="163"/>
        <end position="181"/>
    </location>
</feature>
<evidence type="ECO:0000256" key="4">
    <source>
        <dbReference type="ARBA" id="ARBA00022989"/>
    </source>
</evidence>
<gene>
    <name evidence="7" type="ORF">MalAC0309_1837</name>
</gene>
<dbReference type="FunFam" id="1.20.1260.100:FF:000001">
    <property type="entry name" value="translocator protein 2"/>
    <property type="match status" value="1"/>
</dbReference>
<name>A0A0U5BW52_9MICO</name>
<keyword evidence="3 6" id="KW-0812">Transmembrane</keyword>
<dbReference type="PANTHER" id="PTHR10057:SF0">
    <property type="entry name" value="TRANSLOCATOR PROTEIN"/>
    <property type="match status" value="1"/>
</dbReference>
<feature type="transmembrane region" description="Helical" evidence="6">
    <location>
        <begin position="66"/>
        <end position="88"/>
    </location>
</feature>
<dbReference type="GO" id="GO:0016020">
    <property type="term" value="C:membrane"/>
    <property type="evidence" value="ECO:0007669"/>
    <property type="project" value="UniProtKB-SubCell"/>
</dbReference>
<evidence type="ECO:0000256" key="2">
    <source>
        <dbReference type="ARBA" id="ARBA00007524"/>
    </source>
</evidence>
<keyword evidence="5 6" id="KW-0472">Membrane</keyword>
<evidence type="ECO:0000256" key="1">
    <source>
        <dbReference type="ARBA" id="ARBA00004141"/>
    </source>
</evidence>
<accession>A0A0U5BW52</accession>
<dbReference type="PIRSF" id="PIRSF005859">
    <property type="entry name" value="PBR"/>
    <property type="match status" value="1"/>
</dbReference>